<dbReference type="PANTHER" id="PTHR30203:SF30">
    <property type="entry name" value="OUTER MEMBRANE PROTEIN-RELATED"/>
    <property type="match status" value="1"/>
</dbReference>
<dbReference type="GO" id="GO:0015562">
    <property type="term" value="F:efflux transmembrane transporter activity"/>
    <property type="evidence" value="ECO:0007669"/>
    <property type="project" value="InterPro"/>
</dbReference>
<evidence type="ECO:0000256" key="2">
    <source>
        <dbReference type="RuleBase" id="RU362097"/>
    </source>
</evidence>
<sequence>MTLYNKALFFLTISLTIAGLTSCSIPKVTARQADVSLPASFHSANDSSSVTTDVQSLDWKAFFDDPLLAGLIDSALVNNQEVNILLQKLSRSRNEVSTRKGEYLPSVGVGFGAEIEKIGRYTRNGAVEESLDIDEGKHIPEFLGNLQPELFASWEIDIWKKLHNAEKVAAMEYLAGLEGKNFLISNLVAEIAGNYYELVSLDNQLLNLRQNLELQQNAFETVKLLQQAGRSNALAVKRFEAEIEKNRGEVFTLAQKIVEVENEINFLAGRMPQAVARNSEGFVEREPPVIGYGLPSDLLRNRPDIRRAELEMQASALDVKVARANFLPSFGIRAGLGFQAFNLKYLVRAPESALLSLAGDITAPLINRRAITAEYQNANARQIEAAYEYERTILQGYLEVVTQLSAVDNLASEFQQRERQVAAMDESIEIANLLFQSAHADYLEVLLTQREALESRQELIETRKEQMNVMVTLYRALGGGWS</sequence>
<dbReference type="SUPFAM" id="SSF56954">
    <property type="entry name" value="Outer membrane efflux proteins (OEP)"/>
    <property type="match status" value="1"/>
</dbReference>
<dbReference type="Pfam" id="PF02321">
    <property type="entry name" value="OEP"/>
    <property type="match status" value="2"/>
</dbReference>
<dbReference type="PROSITE" id="PS51257">
    <property type="entry name" value="PROKAR_LIPOPROTEIN"/>
    <property type="match status" value="1"/>
</dbReference>
<dbReference type="InterPro" id="IPR003423">
    <property type="entry name" value="OMP_efflux"/>
</dbReference>
<dbReference type="Gene3D" id="1.20.1600.10">
    <property type="entry name" value="Outer membrane efflux proteins (OEP)"/>
    <property type="match status" value="1"/>
</dbReference>
<evidence type="ECO:0000256" key="1">
    <source>
        <dbReference type="ARBA" id="ARBA00007613"/>
    </source>
</evidence>
<evidence type="ECO:0000313" key="3">
    <source>
        <dbReference type="EMBL" id="TXF90267.1"/>
    </source>
</evidence>
<protein>
    <submittedName>
        <fullName evidence="3">Efflux transporter outer membrane subunit</fullName>
    </submittedName>
</protein>
<accession>A0A5C7FUJ8</accession>
<comment type="similarity">
    <text evidence="1 2">Belongs to the outer membrane factor (OMF) (TC 1.B.17) family.</text>
</comment>
<feature type="signal peptide" evidence="2">
    <location>
        <begin position="1"/>
        <end position="18"/>
    </location>
</feature>
<keyword evidence="2" id="KW-1134">Transmembrane beta strand</keyword>
<comment type="caution">
    <text evidence="3">The sequence shown here is derived from an EMBL/GenBank/DDBJ whole genome shotgun (WGS) entry which is preliminary data.</text>
</comment>
<keyword evidence="2" id="KW-0812">Transmembrane</keyword>
<dbReference type="RefSeq" id="WP_147930024.1">
    <property type="nucleotide sequence ID" value="NZ_VOXD01000008.1"/>
</dbReference>
<organism evidence="3 4">
    <name type="scientific">Neolewinella aurantiaca</name>
    <dbReference type="NCBI Taxonomy" id="2602767"/>
    <lineage>
        <taxon>Bacteria</taxon>
        <taxon>Pseudomonadati</taxon>
        <taxon>Bacteroidota</taxon>
        <taxon>Saprospiria</taxon>
        <taxon>Saprospirales</taxon>
        <taxon>Lewinellaceae</taxon>
        <taxon>Neolewinella</taxon>
    </lineage>
</organism>
<feature type="chain" id="PRO_5023010237" evidence="2">
    <location>
        <begin position="19"/>
        <end position="482"/>
    </location>
</feature>
<gene>
    <name evidence="3" type="ORF">FUA23_07040</name>
</gene>
<evidence type="ECO:0000313" key="4">
    <source>
        <dbReference type="Proteomes" id="UP000321907"/>
    </source>
</evidence>
<dbReference type="PANTHER" id="PTHR30203">
    <property type="entry name" value="OUTER MEMBRANE CATION EFFLUX PROTEIN"/>
    <property type="match status" value="1"/>
</dbReference>
<dbReference type="GO" id="GO:0005886">
    <property type="term" value="C:plasma membrane"/>
    <property type="evidence" value="ECO:0007669"/>
    <property type="project" value="UniProtKB-SubCell"/>
</dbReference>
<dbReference type="EMBL" id="VOXD01000008">
    <property type="protein sequence ID" value="TXF90267.1"/>
    <property type="molecule type" value="Genomic_DNA"/>
</dbReference>
<keyword evidence="2" id="KW-0564">Palmitate</keyword>
<dbReference type="Gene3D" id="2.20.200.10">
    <property type="entry name" value="Outer membrane efflux proteins (OEP)"/>
    <property type="match status" value="1"/>
</dbReference>
<dbReference type="AlphaFoldDB" id="A0A5C7FUJ8"/>
<keyword evidence="2" id="KW-0732">Signal</keyword>
<keyword evidence="4" id="KW-1185">Reference proteome</keyword>
<dbReference type="OrthoDB" id="9770517at2"/>
<proteinExistence type="inferred from homology"/>
<name>A0A5C7FUJ8_9BACT</name>
<reference evidence="3 4" key="1">
    <citation type="submission" date="2019-08" db="EMBL/GenBank/DDBJ databases">
        <title>Lewinella sp. strain SSH13 Genome sequencing and assembly.</title>
        <authorList>
            <person name="Kim I."/>
        </authorList>
    </citation>
    <scope>NUCLEOTIDE SEQUENCE [LARGE SCALE GENOMIC DNA]</scope>
    <source>
        <strain evidence="3 4">SSH13</strain>
    </source>
</reference>
<dbReference type="Proteomes" id="UP000321907">
    <property type="component" value="Unassembled WGS sequence"/>
</dbReference>
<dbReference type="InterPro" id="IPR010131">
    <property type="entry name" value="MdtP/NodT-like"/>
</dbReference>
<dbReference type="NCBIfam" id="TIGR01845">
    <property type="entry name" value="outer_NodT"/>
    <property type="match status" value="1"/>
</dbReference>
<keyword evidence="2" id="KW-0472">Membrane</keyword>
<keyword evidence="2" id="KW-0449">Lipoprotein</keyword>
<comment type="subcellular location">
    <subcellularLocation>
        <location evidence="2">Cell membrane</location>
        <topology evidence="2">Lipid-anchor</topology>
    </subcellularLocation>
</comment>